<dbReference type="GO" id="GO:0050105">
    <property type="term" value="F:L-gulonolactone oxidase activity"/>
    <property type="evidence" value="ECO:0007669"/>
    <property type="project" value="UniProtKB-EC"/>
</dbReference>
<dbReference type="InterPro" id="IPR050432">
    <property type="entry name" value="FAD-linked_Oxidoreductases_BP"/>
</dbReference>
<dbReference type="PROSITE" id="PS51387">
    <property type="entry name" value="FAD_PCMH"/>
    <property type="match status" value="1"/>
</dbReference>
<feature type="signal peptide" evidence="7">
    <location>
        <begin position="1"/>
        <end position="19"/>
    </location>
</feature>
<evidence type="ECO:0000259" key="8">
    <source>
        <dbReference type="PROSITE" id="PS51387"/>
    </source>
</evidence>
<comment type="caution">
    <text evidence="9">The sequence shown here is derived from an EMBL/GenBank/DDBJ whole genome shotgun (WGS) entry which is preliminary data.</text>
</comment>
<dbReference type="InterPro" id="IPR010030">
    <property type="entry name" value="GULO_Plant"/>
</dbReference>
<organism evidence="9 10">
    <name type="scientific">Taxus chinensis</name>
    <name type="common">Chinese yew</name>
    <name type="synonym">Taxus wallichiana var. chinensis</name>
    <dbReference type="NCBI Taxonomy" id="29808"/>
    <lineage>
        <taxon>Eukaryota</taxon>
        <taxon>Viridiplantae</taxon>
        <taxon>Streptophyta</taxon>
        <taxon>Embryophyta</taxon>
        <taxon>Tracheophyta</taxon>
        <taxon>Spermatophyta</taxon>
        <taxon>Pinopsida</taxon>
        <taxon>Pinidae</taxon>
        <taxon>Conifers II</taxon>
        <taxon>Cupressales</taxon>
        <taxon>Taxaceae</taxon>
        <taxon>Taxus</taxon>
    </lineage>
</organism>
<dbReference type="InterPro" id="IPR055154">
    <property type="entry name" value="GULLO2-like_C"/>
</dbReference>
<dbReference type="PANTHER" id="PTHR13878:SF67">
    <property type="entry name" value="L-GULONOLACTONE OXIDASE 5"/>
    <property type="match status" value="1"/>
</dbReference>
<dbReference type="NCBIfam" id="TIGR01677">
    <property type="entry name" value="pln_FAD_oxido"/>
    <property type="match status" value="1"/>
</dbReference>
<name>A0AA38BUX9_TAXCH</name>
<protein>
    <recommendedName>
        <fullName evidence="3">L-gulonolactone oxidase</fullName>
        <ecNumber evidence="3">1.1.3.8</ecNumber>
    </recommendedName>
</protein>
<evidence type="ECO:0000256" key="5">
    <source>
        <dbReference type="ARBA" id="ARBA00023002"/>
    </source>
</evidence>
<proteinExistence type="inferred from homology"/>
<dbReference type="AlphaFoldDB" id="A0AA38BUX9"/>
<evidence type="ECO:0000256" key="3">
    <source>
        <dbReference type="ARBA" id="ARBA00013121"/>
    </source>
</evidence>
<dbReference type="PANTHER" id="PTHR13878">
    <property type="entry name" value="GULONOLACTONE OXIDASE"/>
    <property type="match status" value="1"/>
</dbReference>
<dbReference type="InterPro" id="IPR036318">
    <property type="entry name" value="FAD-bd_PCMH-like_sf"/>
</dbReference>
<dbReference type="Pfam" id="PF22906">
    <property type="entry name" value="GULLO2-like_3rd"/>
    <property type="match status" value="1"/>
</dbReference>
<dbReference type="GO" id="GO:0016020">
    <property type="term" value="C:membrane"/>
    <property type="evidence" value="ECO:0007669"/>
    <property type="project" value="InterPro"/>
</dbReference>
<dbReference type="GO" id="GO:0019853">
    <property type="term" value="P:L-ascorbic acid biosynthetic process"/>
    <property type="evidence" value="ECO:0007669"/>
    <property type="project" value="UniProtKB-KW"/>
</dbReference>
<gene>
    <name evidence="9" type="ORF">KI387_033908</name>
</gene>
<dbReference type="GO" id="GO:0071949">
    <property type="term" value="F:FAD binding"/>
    <property type="evidence" value="ECO:0007669"/>
    <property type="project" value="InterPro"/>
</dbReference>
<dbReference type="SUPFAM" id="SSF56176">
    <property type="entry name" value="FAD-binding/transporter-associated domain-like"/>
    <property type="match status" value="1"/>
</dbReference>
<dbReference type="GO" id="GO:0003885">
    <property type="term" value="F:D-arabinono-1,4-lactone oxidase activity"/>
    <property type="evidence" value="ECO:0007669"/>
    <property type="project" value="InterPro"/>
</dbReference>
<reference evidence="9 10" key="1">
    <citation type="journal article" date="2021" name="Nat. Plants">
        <title>The Taxus genome provides insights into paclitaxel biosynthesis.</title>
        <authorList>
            <person name="Xiong X."/>
            <person name="Gou J."/>
            <person name="Liao Q."/>
            <person name="Li Y."/>
            <person name="Zhou Q."/>
            <person name="Bi G."/>
            <person name="Li C."/>
            <person name="Du R."/>
            <person name="Wang X."/>
            <person name="Sun T."/>
            <person name="Guo L."/>
            <person name="Liang H."/>
            <person name="Lu P."/>
            <person name="Wu Y."/>
            <person name="Zhang Z."/>
            <person name="Ro D.K."/>
            <person name="Shang Y."/>
            <person name="Huang S."/>
            <person name="Yan J."/>
        </authorList>
    </citation>
    <scope>NUCLEOTIDE SEQUENCE [LARGE SCALE GENOMIC DNA]</scope>
    <source>
        <strain evidence="9">Ta-2019</strain>
    </source>
</reference>
<dbReference type="Gene3D" id="3.30.70.2520">
    <property type="match status" value="1"/>
</dbReference>
<evidence type="ECO:0000256" key="2">
    <source>
        <dbReference type="ARBA" id="ARBA00005466"/>
    </source>
</evidence>
<comment type="catalytic activity">
    <reaction evidence="6">
        <text>L-gulono-1,4-lactone + O2 = L-ascorbate + H2O2 + H(+)</text>
        <dbReference type="Rhea" id="RHEA:32363"/>
        <dbReference type="ChEBI" id="CHEBI:15378"/>
        <dbReference type="ChEBI" id="CHEBI:15379"/>
        <dbReference type="ChEBI" id="CHEBI:16240"/>
        <dbReference type="ChEBI" id="CHEBI:17587"/>
        <dbReference type="ChEBI" id="CHEBI:38290"/>
        <dbReference type="EC" id="1.1.3.8"/>
    </reaction>
</comment>
<dbReference type="InterPro" id="IPR007173">
    <property type="entry name" value="ALO_C"/>
</dbReference>
<evidence type="ECO:0000256" key="7">
    <source>
        <dbReference type="SAM" id="SignalP"/>
    </source>
</evidence>
<dbReference type="InterPro" id="IPR016169">
    <property type="entry name" value="FAD-bd_PCMH_sub2"/>
</dbReference>
<keyword evidence="7" id="KW-0732">Signal</keyword>
<dbReference type="EMBL" id="JAHRHJ020003813">
    <property type="protein sequence ID" value="KAH9289791.1"/>
    <property type="molecule type" value="Genomic_DNA"/>
</dbReference>
<sequence>MASALRILVLLMTAQICWAVCAPAPTVTCGFRNGCNVTNFRGWWQDQKVCKAGRVVYPKTEPELIRAVGDAVREGRKIKVMSVGSHTYNRFACPGGNGGVLISTRDYNTRITIDKKWKTVTVDAGVQLKDLIDRLARDGLTLPQTPYWDAVSVAGIISTAVHGSGLWGKGGGIHEYVVGISIVIPAPPYAGYSKLVWLTERDEDLNAARISLGVLGAISQITFQVENMFKRSVVLDVKTDFGLEDLSVGFARKHEFGDITWYPSLGRVVYRIDDRVPVSVPGDGRNLQILFMPQTVRALLQSRAMDALMFALTEEQIQAAREANKLCEKSSQQLKQTIQTGSGFLNDGRKFRGYPVIGYNNYMQSSSGCQTDSNTDTCNKPLQSNDIICSWDSRINGSFIFHTSIAIPLSALPNAITDIKLLRNFNRRGFCGIDFYGGLLMRYVKKSEAYLGFKEDTVDIEFFYYRSREPNVPRWNEDVMEEIEQLLLEKYGGRPHWAKNRVFAFNGAAQKAVSVEKFIEAKLRLDPFGFFSSEWSDAVLGWGNVMRWKDRCAHDGLCVCKIDRHCSPKNGFVCRPGRVWKNARVCRQE</sequence>
<evidence type="ECO:0000256" key="4">
    <source>
        <dbReference type="ARBA" id="ARBA00022644"/>
    </source>
</evidence>
<evidence type="ECO:0000313" key="10">
    <source>
        <dbReference type="Proteomes" id="UP000824469"/>
    </source>
</evidence>
<keyword evidence="10" id="KW-1185">Reference proteome</keyword>
<comment type="pathway">
    <text evidence="1">Cofactor biosynthesis; L-ascorbate biosynthesis.</text>
</comment>
<comment type="similarity">
    <text evidence="2">Belongs to the oxygen-dependent FAD-linked oxidoreductase family.</text>
</comment>
<evidence type="ECO:0000313" key="9">
    <source>
        <dbReference type="EMBL" id="KAH9289791.1"/>
    </source>
</evidence>
<evidence type="ECO:0000256" key="1">
    <source>
        <dbReference type="ARBA" id="ARBA00005147"/>
    </source>
</evidence>
<dbReference type="EC" id="1.1.3.8" evidence="3"/>
<dbReference type="Pfam" id="PF04030">
    <property type="entry name" value="ALO"/>
    <property type="match status" value="1"/>
</dbReference>
<keyword evidence="4" id="KW-0060">Ascorbate biosynthesis</keyword>
<accession>A0AA38BUX9</accession>
<dbReference type="Gene3D" id="3.30.465.10">
    <property type="match status" value="1"/>
</dbReference>
<evidence type="ECO:0000256" key="6">
    <source>
        <dbReference type="ARBA" id="ARBA00048083"/>
    </source>
</evidence>
<dbReference type="Pfam" id="PF01565">
    <property type="entry name" value="FAD_binding_4"/>
    <property type="match status" value="1"/>
</dbReference>
<keyword evidence="5" id="KW-0560">Oxidoreductase</keyword>
<dbReference type="InterPro" id="IPR016166">
    <property type="entry name" value="FAD-bd_PCMH"/>
</dbReference>
<dbReference type="InterPro" id="IPR006094">
    <property type="entry name" value="Oxid_FAD_bind_N"/>
</dbReference>
<feature type="chain" id="PRO_5041298027" description="L-gulonolactone oxidase" evidence="7">
    <location>
        <begin position="20"/>
        <end position="589"/>
    </location>
</feature>
<dbReference type="Proteomes" id="UP000824469">
    <property type="component" value="Unassembled WGS sequence"/>
</dbReference>
<dbReference type="OMA" id="RWNEDIM"/>
<feature type="domain" description="FAD-binding PCMH-type" evidence="8">
    <location>
        <begin position="48"/>
        <end position="228"/>
    </location>
</feature>